<keyword evidence="10" id="KW-0564">Palmitate</keyword>
<comment type="similarity">
    <text evidence="2 15">Belongs to the universal ribosomal protein uS17 family.</text>
</comment>
<reference evidence="17 18" key="1">
    <citation type="journal article" date="2024" name="Science">
        <title>Giant polyketide synthase enzymes in the biosynthesis of giant marine polyether toxins.</title>
        <authorList>
            <person name="Fallon T.R."/>
            <person name="Shende V.V."/>
            <person name="Wierzbicki I.H."/>
            <person name="Pendleton A.L."/>
            <person name="Watervoot N.F."/>
            <person name="Auber R.P."/>
            <person name="Gonzalez D.J."/>
            <person name="Wisecaver J.H."/>
            <person name="Moore B.S."/>
        </authorList>
    </citation>
    <scope>NUCLEOTIDE SEQUENCE [LARGE SCALE GENOMIC DNA]</scope>
    <source>
        <strain evidence="17 18">12B1</strain>
    </source>
</reference>
<feature type="domain" description="Small ribosomal subunit protein uS17 N-terminal" evidence="16">
    <location>
        <begin position="11"/>
        <end position="78"/>
    </location>
</feature>
<dbReference type="PANTHER" id="PTHR10744">
    <property type="entry name" value="40S RIBOSOMAL PROTEIN S11 FAMILY MEMBER"/>
    <property type="match status" value="1"/>
</dbReference>
<sequence length="164" mass="18547">MSSSIAATVEQNQRGYQKQDCIFQGKKRVLGSKKAGIREGRFYKQVGLGIKTPRTAIEGTYVDKKCPWTGSVNIRGKLITGVIKTNKMKNTVIIRKDYLHYIKKYNRFEKRHKNTPVHVSPAFRVKPGDEILAGQCRPLSKTVRFNMLKMIRAAGGDKKGFAVM</sequence>
<gene>
    <name evidence="17" type="ORF">AB1Y20_013317</name>
</gene>
<comment type="subcellular location">
    <subcellularLocation>
        <location evidence="1">Cytoplasm</location>
    </subcellularLocation>
</comment>
<dbReference type="Gene3D" id="2.40.50.1000">
    <property type="match status" value="1"/>
</dbReference>
<keyword evidence="9" id="KW-0007">Acetylation</keyword>
<evidence type="ECO:0000256" key="2">
    <source>
        <dbReference type="ARBA" id="ARBA00010254"/>
    </source>
</evidence>
<evidence type="ECO:0000256" key="15">
    <source>
        <dbReference type="RuleBase" id="RU003872"/>
    </source>
</evidence>
<evidence type="ECO:0000256" key="10">
    <source>
        <dbReference type="ARBA" id="ARBA00023139"/>
    </source>
</evidence>
<organism evidence="17 18">
    <name type="scientific">Prymnesium parvum</name>
    <name type="common">Toxic golden alga</name>
    <dbReference type="NCBI Taxonomy" id="97485"/>
    <lineage>
        <taxon>Eukaryota</taxon>
        <taxon>Haptista</taxon>
        <taxon>Haptophyta</taxon>
        <taxon>Prymnesiophyceae</taxon>
        <taxon>Prymnesiales</taxon>
        <taxon>Prymnesiaceae</taxon>
        <taxon>Prymnesium</taxon>
    </lineage>
</organism>
<protein>
    <recommendedName>
        <fullName evidence="13">Small ribosomal subunit protein uS17</fullName>
    </recommendedName>
    <alternativeName>
        <fullName evidence="14">40S ribosomal protein S11</fullName>
    </alternativeName>
</protein>
<dbReference type="InterPro" id="IPR012340">
    <property type="entry name" value="NA-bd_OB-fold"/>
</dbReference>
<evidence type="ECO:0000256" key="13">
    <source>
        <dbReference type="ARBA" id="ARBA00035164"/>
    </source>
</evidence>
<accession>A0AB34IKV7</accession>
<evidence type="ECO:0000256" key="9">
    <source>
        <dbReference type="ARBA" id="ARBA00022990"/>
    </source>
</evidence>
<dbReference type="Pfam" id="PF16205">
    <property type="entry name" value="Ribosomal_S17_N"/>
    <property type="match status" value="1"/>
</dbReference>
<evidence type="ECO:0000256" key="3">
    <source>
        <dbReference type="ARBA" id="ARBA00022481"/>
    </source>
</evidence>
<keyword evidence="3" id="KW-0488">Methylation</keyword>
<keyword evidence="8 15" id="KW-0689">Ribosomal protein</keyword>
<evidence type="ECO:0000256" key="12">
    <source>
        <dbReference type="ARBA" id="ARBA00023288"/>
    </source>
</evidence>
<evidence type="ECO:0000256" key="4">
    <source>
        <dbReference type="ARBA" id="ARBA00022490"/>
    </source>
</evidence>
<evidence type="ECO:0000256" key="11">
    <source>
        <dbReference type="ARBA" id="ARBA00023274"/>
    </source>
</evidence>
<dbReference type="GO" id="GO:0003723">
    <property type="term" value="F:RNA binding"/>
    <property type="evidence" value="ECO:0007669"/>
    <property type="project" value="UniProtKB-KW"/>
</dbReference>
<dbReference type="GO" id="GO:0006412">
    <property type="term" value="P:translation"/>
    <property type="evidence" value="ECO:0007669"/>
    <property type="project" value="InterPro"/>
</dbReference>
<evidence type="ECO:0000259" key="16">
    <source>
        <dbReference type="Pfam" id="PF16205"/>
    </source>
</evidence>
<evidence type="ECO:0000256" key="1">
    <source>
        <dbReference type="ARBA" id="ARBA00004496"/>
    </source>
</evidence>
<name>A0AB34IKV7_PRYPA</name>
<dbReference type="PRINTS" id="PR00973">
    <property type="entry name" value="RIBOSOMALS17"/>
</dbReference>
<dbReference type="PROSITE" id="PS00056">
    <property type="entry name" value="RIBOSOMAL_S17"/>
    <property type="match status" value="1"/>
</dbReference>
<dbReference type="SUPFAM" id="SSF50249">
    <property type="entry name" value="Nucleic acid-binding proteins"/>
    <property type="match status" value="1"/>
</dbReference>
<evidence type="ECO:0000313" key="17">
    <source>
        <dbReference type="EMBL" id="KAL1500670.1"/>
    </source>
</evidence>
<keyword evidence="6" id="KW-0694">RNA-binding</keyword>
<dbReference type="AlphaFoldDB" id="A0AB34IKV7"/>
<keyword evidence="4" id="KW-0963">Cytoplasm</keyword>
<proteinExistence type="inferred from homology"/>
<dbReference type="InterPro" id="IPR032440">
    <property type="entry name" value="Ribosomal_uS17_N"/>
</dbReference>
<dbReference type="PANTHER" id="PTHR10744:SF9">
    <property type="entry name" value="40S RIBOSOMAL PROTEIN S11-RELATED"/>
    <property type="match status" value="1"/>
</dbReference>
<dbReference type="EMBL" id="JBGBPQ010000023">
    <property type="protein sequence ID" value="KAL1500670.1"/>
    <property type="molecule type" value="Genomic_DNA"/>
</dbReference>
<evidence type="ECO:0000256" key="8">
    <source>
        <dbReference type="ARBA" id="ARBA00022980"/>
    </source>
</evidence>
<evidence type="ECO:0000256" key="14">
    <source>
        <dbReference type="ARBA" id="ARBA00035471"/>
    </source>
</evidence>
<evidence type="ECO:0000256" key="5">
    <source>
        <dbReference type="ARBA" id="ARBA00022553"/>
    </source>
</evidence>
<dbReference type="InterPro" id="IPR000266">
    <property type="entry name" value="Ribosomal_uS17"/>
</dbReference>
<dbReference type="FunFam" id="2.40.50.1000:FF:000008">
    <property type="entry name" value="40S ribosomal protein S11"/>
    <property type="match status" value="1"/>
</dbReference>
<dbReference type="Proteomes" id="UP001515480">
    <property type="component" value="Unassembled WGS sequence"/>
</dbReference>
<keyword evidence="5" id="KW-0597">Phosphoprotein</keyword>
<keyword evidence="18" id="KW-1185">Reference proteome</keyword>
<keyword evidence="11 15" id="KW-0687">Ribonucleoprotein</keyword>
<keyword evidence="7" id="KW-0164">Citrullination</keyword>
<evidence type="ECO:0000256" key="7">
    <source>
        <dbReference type="ARBA" id="ARBA00022934"/>
    </source>
</evidence>
<dbReference type="InterPro" id="IPR019979">
    <property type="entry name" value="Ribosomal_uS17_CS"/>
</dbReference>
<keyword evidence="12" id="KW-0449">Lipoprotein</keyword>
<dbReference type="Pfam" id="PF00366">
    <property type="entry name" value="Ribosomal_S17"/>
    <property type="match status" value="1"/>
</dbReference>
<dbReference type="CDD" id="cd00364">
    <property type="entry name" value="Ribosomal_uS17"/>
    <property type="match status" value="1"/>
</dbReference>
<evidence type="ECO:0000256" key="6">
    <source>
        <dbReference type="ARBA" id="ARBA00022884"/>
    </source>
</evidence>
<evidence type="ECO:0000313" key="18">
    <source>
        <dbReference type="Proteomes" id="UP001515480"/>
    </source>
</evidence>
<dbReference type="GO" id="GO:0003735">
    <property type="term" value="F:structural constituent of ribosome"/>
    <property type="evidence" value="ECO:0007669"/>
    <property type="project" value="InterPro"/>
</dbReference>
<comment type="caution">
    <text evidence="17">The sequence shown here is derived from an EMBL/GenBank/DDBJ whole genome shotgun (WGS) entry which is preliminary data.</text>
</comment>
<dbReference type="GO" id="GO:0022627">
    <property type="term" value="C:cytosolic small ribosomal subunit"/>
    <property type="evidence" value="ECO:0007669"/>
    <property type="project" value="TreeGrafter"/>
</dbReference>